<gene>
    <name evidence="2" type="ORF">P3T76_010295</name>
</gene>
<evidence type="ECO:0000313" key="2">
    <source>
        <dbReference type="EMBL" id="KAK1935600.1"/>
    </source>
</evidence>
<feature type="region of interest" description="Disordered" evidence="1">
    <location>
        <begin position="65"/>
        <end position="90"/>
    </location>
</feature>
<keyword evidence="3" id="KW-1185">Reference proteome</keyword>
<dbReference type="Proteomes" id="UP001259832">
    <property type="component" value="Unassembled WGS sequence"/>
</dbReference>
<dbReference type="PANTHER" id="PTHR35796">
    <property type="entry name" value="HYPOTHETICAL CYTOSOLIC PROTEIN"/>
    <property type="match status" value="1"/>
</dbReference>
<organism evidence="2 3">
    <name type="scientific">Phytophthora citrophthora</name>
    <dbReference type="NCBI Taxonomy" id="4793"/>
    <lineage>
        <taxon>Eukaryota</taxon>
        <taxon>Sar</taxon>
        <taxon>Stramenopiles</taxon>
        <taxon>Oomycota</taxon>
        <taxon>Peronosporomycetes</taxon>
        <taxon>Peronosporales</taxon>
        <taxon>Peronosporaceae</taxon>
        <taxon>Phytophthora</taxon>
    </lineage>
</organism>
<sequence>MTLSLTEDADTFEAAMHFVDAYVESEATSSDNRSDDELALSLALDGLPSSMELELVETEPALARTATKRTSFKRRPKRPASYNPNHGRSRQRKELLYLREKVMELEQEPKVLQSTRRPKTRGAVSVKENNPSIDIEEVTSPTNVKAAKVWKEMASHQLEQRLKSERENRQLKVMAEKQITINKSLHKLLQGIAGILTQGKKNCRC</sequence>
<comment type="caution">
    <text evidence="2">The sequence shown here is derived from an EMBL/GenBank/DDBJ whole genome shotgun (WGS) entry which is preliminary data.</text>
</comment>
<reference evidence="2" key="1">
    <citation type="submission" date="2023-08" db="EMBL/GenBank/DDBJ databases">
        <title>Reference Genome Resource for the Citrus Pathogen Phytophthora citrophthora.</title>
        <authorList>
            <person name="Moller H."/>
            <person name="Coetzee B."/>
            <person name="Rose L.J."/>
            <person name="Van Niekerk J.M."/>
        </authorList>
    </citation>
    <scope>NUCLEOTIDE SEQUENCE</scope>
    <source>
        <strain evidence="2">STE-U-9442</strain>
    </source>
</reference>
<dbReference type="AlphaFoldDB" id="A0AAD9LGG8"/>
<protein>
    <submittedName>
        <fullName evidence="2">Uncharacterized protein</fullName>
    </submittedName>
</protein>
<dbReference type="EMBL" id="JASMQC010000022">
    <property type="protein sequence ID" value="KAK1935600.1"/>
    <property type="molecule type" value="Genomic_DNA"/>
</dbReference>
<accession>A0AAD9LGG8</accession>
<evidence type="ECO:0000256" key="1">
    <source>
        <dbReference type="SAM" id="MobiDB-lite"/>
    </source>
</evidence>
<dbReference type="PANTHER" id="PTHR35796:SF3">
    <property type="entry name" value="BHLH DOMAIN-CONTAINING PROTEIN"/>
    <property type="match status" value="1"/>
</dbReference>
<name>A0AAD9LGG8_9STRA</name>
<evidence type="ECO:0000313" key="3">
    <source>
        <dbReference type="Proteomes" id="UP001259832"/>
    </source>
</evidence>
<feature type="compositionally biased region" description="Basic residues" evidence="1">
    <location>
        <begin position="66"/>
        <end position="78"/>
    </location>
</feature>
<proteinExistence type="predicted"/>